<keyword evidence="2" id="KW-0813">Transport</keyword>
<accession>A0A6N7LZ57</accession>
<dbReference type="PANTHER" id="PTHR10283:SF82">
    <property type="entry name" value="SOLUTE CARRIER FAMILY 13 MEMBER 2"/>
    <property type="match status" value="1"/>
</dbReference>
<protein>
    <submittedName>
        <fullName evidence="8">DASS family sodium-coupled anion symporter</fullName>
    </submittedName>
</protein>
<evidence type="ECO:0000256" key="1">
    <source>
        <dbReference type="ARBA" id="ARBA00004141"/>
    </source>
</evidence>
<dbReference type="InterPro" id="IPR001898">
    <property type="entry name" value="SLC13A/DASS"/>
</dbReference>
<dbReference type="RefSeq" id="WP_153500921.1">
    <property type="nucleotide sequence ID" value="NZ_WIRE01000001.1"/>
</dbReference>
<dbReference type="PROSITE" id="PS01271">
    <property type="entry name" value="NA_SULFATE"/>
    <property type="match status" value="1"/>
</dbReference>
<feature type="transmembrane region" description="Helical" evidence="6">
    <location>
        <begin position="105"/>
        <end position="123"/>
    </location>
</feature>
<evidence type="ECO:0000313" key="9">
    <source>
        <dbReference type="Proteomes" id="UP000469421"/>
    </source>
</evidence>
<feature type="domain" description="Citrate transporter-like" evidence="7">
    <location>
        <begin position="39"/>
        <end position="391"/>
    </location>
</feature>
<evidence type="ECO:0000313" key="8">
    <source>
        <dbReference type="EMBL" id="MQX53541.1"/>
    </source>
</evidence>
<keyword evidence="3 6" id="KW-0812">Transmembrane</keyword>
<gene>
    <name evidence="8" type="ORF">GFN93_09795</name>
</gene>
<feature type="transmembrane region" description="Helical" evidence="6">
    <location>
        <begin position="74"/>
        <end position="93"/>
    </location>
</feature>
<comment type="caution">
    <text evidence="8">The sequence shown here is derived from an EMBL/GenBank/DDBJ whole genome shotgun (WGS) entry which is preliminary data.</text>
</comment>
<keyword evidence="9" id="KW-1185">Reference proteome</keyword>
<comment type="subcellular location">
    <subcellularLocation>
        <location evidence="1">Membrane</location>
        <topology evidence="1">Multi-pass membrane protein</topology>
    </subcellularLocation>
</comment>
<keyword evidence="5 6" id="KW-0472">Membrane</keyword>
<feature type="transmembrane region" description="Helical" evidence="6">
    <location>
        <begin position="199"/>
        <end position="221"/>
    </location>
</feature>
<feature type="transmembrane region" description="Helical" evidence="6">
    <location>
        <begin position="422"/>
        <end position="443"/>
    </location>
</feature>
<evidence type="ECO:0000256" key="4">
    <source>
        <dbReference type="ARBA" id="ARBA00022989"/>
    </source>
</evidence>
<dbReference type="CDD" id="cd01115">
    <property type="entry name" value="SLC13_permease"/>
    <property type="match status" value="1"/>
</dbReference>
<organism evidence="8 9">
    <name type="scientific">Alcanivorax sediminis</name>
    <dbReference type="NCBI Taxonomy" id="2663008"/>
    <lineage>
        <taxon>Bacteria</taxon>
        <taxon>Pseudomonadati</taxon>
        <taxon>Pseudomonadota</taxon>
        <taxon>Gammaproteobacteria</taxon>
        <taxon>Oceanospirillales</taxon>
        <taxon>Alcanivoracaceae</taxon>
        <taxon>Alcanivorax</taxon>
    </lineage>
</organism>
<feature type="transmembrane region" description="Helical" evidence="6">
    <location>
        <begin position="50"/>
        <end position="68"/>
    </location>
</feature>
<proteinExistence type="predicted"/>
<evidence type="ECO:0000259" key="7">
    <source>
        <dbReference type="Pfam" id="PF03600"/>
    </source>
</evidence>
<evidence type="ECO:0000256" key="2">
    <source>
        <dbReference type="ARBA" id="ARBA00022448"/>
    </source>
</evidence>
<dbReference type="PANTHER" id="PTHR10283">
    <property type="entry name" value="SOLUTE CARRIER FAMILY 13 MEMBER"/>
    <property type="match status" value="1"/>
</dbReference>
<dbReference type="Proteomes" id="UP000469421">
    <property type="component" value="Unassembled WGS sequence"/>
</dbReference>
<dbReference type="GO" id="GO:0005886">
    <property type="term" value="C:plasma membrane"/>
    <property type="evidence" value="ECO:0007669"/>
    <property type="project" value="TreeGrafter"/>
</dbReference>
<dbReference type="GO" id="GO:0015141">
    <property type="term" value="F:succinate transmembrane transporter activity"/>
    <property type="evidence" value="ECO:0007669"/>
    <property type="project" value="UniProtKB-ARBA"/>
</dbReference>
<sequence>MMMRLGLIAGSVLAAALAYTLPEAPATGVGFALLVLIGLLWLTEALPLTFTALMVPVLGVALGLSNINAALAGFAHPVVALFLGGFALAAALGEHGIDRWLAQKLLLLAGGRALPAVLLLSLTTALLSMWISNTATTAMLLPIALGMSAPLADQYPRYRVFLLLALAWSANIGGMATLVGSPPNAIAAAALEWSFNEWLAAGVPVFLVLFPIALLVLFFICRPEANLPRVDTLSRVAFPSTLGARMTLAIFLLTVMLWVLGAPLADVLAIEKGFDTWVAVLAIVLLGVTRCVTWAQVEQHANWGVLLLFGGGITLSTLLQSSGASAWLAEGMSGILPEGHPWLVYLILGTFIIFLTEVASNTASAALLVPLLMPVGATVGADPVAVALLVAFGASCAFMLPVATPPNAMVYGSGHVPQKTMIRAGVILNVIAALVLSVMVPWLP</sequence>
<dbReference type="NCBIfam" id="TIGR00785">
    <property type="entry name" value="dass"/>
    <property type="match status" value="1"/>
</dbReference>
<feature type="transmembrane region" description="Helical" evidence="6">
    <location>
        <begin position="160"/>
        <end position="179"/>
    </location>
</feature>
<reference evidence="8 9" key="1">
    <citation type="submission" date="2019-10" db="EMBL/GenBank/DDBJ databases">
        <title>Alcanivorax sp.PA15-N-34 draft genome sequence.</title>
        <authorList>
            <person name="Liao X."/>
            <person name="Shao Z."/>
        </authorList>
    </citation>
    <scope>NUCLEOTIDE SEQUENCE [LARGE SCALE GENOMIC DNA]</scope>
    <source>
        <strain evidence="8 9">PA15-N-34</strain>
    </source>
</reference>
<feature type="transmembrane region" description="Helical" evidence="6">
    <location>
        <begin position="342"/>
        <end position="372"/>
    </location>
</feature>
<feature type="transmembrane region" description="Helical" evidence="6">
    <location>
        <begin position="384"/>
        <end position="402"/>
    </location>
</feature>
<keyword evidence="4 6" id="KW-1133">Transmembrane helix</keyword>
<dbReference type="AlphaFoldDB" id="A0A6N7LZ57"/>
<evidence type="ECO:0000256" key="5">
    <source>
        <dbReference type="ARBA" id="ARBA00023136"/>
    </source>
</evidence>
<dbReference type="EMBL" id="WIRE01000001">
    <property type="protein sequence ID" value="MQX53541.1"/>
    <property type="molecule type" value="Genomic_DNA"/>
</dbReference>
<name>A0A6N7LZ57_9GAMM</name>
<evidence type="ECO:0000256" key="3">
    <source>
        <dbReference type="ARBA" id="ARBA00022692"/>
    </source>
</evidence>
<dbReference type="InterPro" id="IPR031312">
    <property type="entry name" value="Na/sul_symport_CS"/>
</dbReference>
<feature type="transmembrane region" description="Helical" evidence="6">
    <location>
        <begin position="277"/>
        <end position="297"/>
    </location>
</feature>
<dbReference type="Pfam" id="PF03600">
    <property type="entry name" value="CitMHS"/>
    <property type="match status" value="1"/>
</dbReference>
<dbReference type="InterPro" id="IPR004680">
    <property type="entry name" value="Cit_transptr-like_dom"/>
</dbReference>
<feature type="transmembrane region" description="Helical" evidence="6">
    <location>
        <begin position="304"/>
        <end position="322"/>
    </location>
</feature>
<evidence type="ECO:0000256" key="6">
    <source>
        <dbReference type="SAM" id="Phobius"/>
    </source>
</evidence>
<feature type="transmembrane region" description="Helical" evidence="6">
    <location>
        <begin position="242"/>
        <end position="265"/>
    </location>
</feature>